<reference evidence="1" key="1">
    <citation type="journal article" date="2015" name="Nature">
        <title>Complex archaea that bridge the gap between prokaryotes and eukaryotes.</title>
        <authorList>
            <person name="Spang A."/>
            <person name="Saw J.H."/>
            <person name="Jorgensen S.L."/>
            <person name="Zaremba-Niedzwiedzka K."/>
            <person name="Martijn J."/>
            <person name="Lind A.E."/>
            <person name="van Eijk R."/>
            <person name="Schleper C."/>
            <person name="Guy L."/>
            <person name="Ettema T.J."/>
        </authorList>
    </citation>
    <scope>NUCLEOTIDE SEQUENCE</scope>
</reference>
<evidence type="ECO:0000313" key="1">
    <source>
        <dbReference type="EMBL" id="KKL08665.1"/>
    </source>
</evidence>
<comment type="caution">
    <text evidence="1">The sequence shown here is derived from an EMBL/GenBank/DDBJ whole genome shotgun (WGS) entry which is preliminary data.</text>
</comment>
<organism evidence="1">
    <name type="scientific">marine sediment metagenome</name>
    <dbReference type="NCBI Taxonomy" id="412755"/>
    <lineage>
        <taxon>unclassified sequences</taxon>
        <taxon>metagenomes</taxon>
        <taxon>ecological metagenomes</taxon>
    </lineage>
</organism>
<feature type="non-terminal residue" evidence="1">
    <location>
        <position position="173"/>
    </location>
</feature>
<dbReference type="EMBL" id="LAZR01042791">
    <property type="protein sequence ID" value="KKL08665.1"/>
    <property type="molecule type" value="Genomic_DNA"/>
</dbReference>
<gene>
    <name evidence="1" type="ORF">LCGC14_2573600</name>
</gene>
<sequence length="173" mass="19202">MKQSDVISQHQLRRLYDMSVSGLYYDKLLDKIVSQMIYILGHMKSTVGSDKLCGVLTDAKTDGEKMIAIDGAIHQAHTSGFYAQHLIQGKDKVDIMNFLSELAGTVDNKHEDLMKQLKAGNISTVPPHSLYGTIDLTGFEDLNTGAIRDTRARFKAMNIKEHSFTGKTLLDIG</sequence>
<protein>
    <submittedName>
        <fullName evidence="1">Uncharacterized protein</fullName>
    </submittedName>
</protein>
<accession>A0A0F9AGW3</accession>
<proteinExistence type="predicted"/>
<dbReference type="AlphaFoldDB" id="A0A0F9AGW3"/>
<name>A0A0F9AGW3_9ZZZZ</name>